<evidence type="ECO:0000256" key="2">
    <source>
        <dbReference type="ARBA" id="ARBA00022614"/>
    </source>
</evidence>
<dbReference type="InterPro" id="IPR001611">
    <property type="entry name" value="Leu-rich_rpt"/>
</dbReference>
<evidence type="ECO:0000256" key="5">
    <source>
        <dbReference type="ARBA" id="ARBA00023273"/>
    </source>
</evidence>
<protein>
    <submittedName>
        <fullName evidence="7">Leucine-rich repeat-containing protein 43</fullName>
    </submittedName>
</protein>
<dbReference type="Proteomes" id="UP001212841">
    <property type="component" value="Unassembled WGS sequence"/>
</dbReference>
<gene>
    <name evidence="7" type="primary">LRRC43</name>
    <name evidence="7" type="ORF">HK097_011447</name>
</gene>
<evidence type="ECO:0000256" key="6">
    <source>
        <dbReference type="SAM" id="MobiDB-lite"/>
    </source>
</evidence>
<evidence type="ECO:0000256" key="1">
    <source>
        <dbReference type="ARBA" id="ARBA00004138"/>
    </source>
</evidence>
<keyword evidence="8" id="KW-1185">Reference proteome</keyword>
<feature type="region of interest" description="Disordered" evidence="6">
    <location>
        <begin position="26"/>
        <end position="87"/>
    </location>
</feature>
<accession>A0AAD5X330</accession>
<organism evidence="7 8">
    <name type="scientific">Rhizophlyctis rosea</name>
    <dbReference type="NCBI Taxonomy" id="64517"/>
    <lineage>
        <taxon>Eukaryota</taxon>
        <taxon>Fungi</taxon>
        <taxon>Fungi incertae sedis</taxon>
        <taxon>Chytridiomycota</taxon>
        <taxon>Chytridiomycota incertae sedis</taxon>
        <taxon>Chytridiomycetes</taxon>
        <taxon>Rhizophlyctidales</taxon>
        <taxon>Rhizophlyctidaceae</taxon>
        <taxon>Rhizophlyctis</taxon>
    </lineage>
</organism>
<evidence type="ECO:0000256" key="4">
    <source>
        <dbReference type="ARBA" id="ARBA00023069"/>
    </source>
</evidence>
<evidence type="ECO:0000313" key="7">
    <source>
        <dbReference type="EMBL" id="KAJ3047543.1"/>
    </source>
</evidence>
<dbReference type="Gene3D" id="3.80.10.10">
    <property type="entry name" value="Ribonuclease Inhibitor"/>
    <property type="match status" value="1"/>
</dbReference>
<sequence>MVHNYYSASQIFFALLDKTIGIRPHKPPPLYDSTQNASKCPSPQLPSSDNNGIPSRATASTVRLPEPEPCASPKTPTPEQVKNRRRTDSAFESVLAHRDPILPQDLEDEETEALVEDCVVDEWEDGEVDLIADLSWSDEAPDLKHLYYTRRHTNTSLEPPTRTAQKVNSQFQSFSLRQLFTFFHTLRLHMQKIDRVDVKLQQFVNLKELSLTGNYVEKVECENLPSGLEVLYLNANCISSFPPLSTLSNLVHISVSHNSITTLYPSSDTSPPPLPSKSTRLNTNNQIWWLPPSLMSLDVSWNLLTKISEVVDVVGKSGVRVFWCAGNPVSLLPSYRSRTILASGKLTSLDDVPITHSERVAAGNGRQDGGGDVDGEIALYFHIGQLSNIPQHKIDPPDGDQPPDEIQYQIDLVLPLHDTQRISTPPQPSTEPRIDFNFSTTAVFSVGKKVRDAIAEGVSVRLVRRRMTYVPRAPTADGVADPGKAAAKAPPARRPSNAGKAAGKKGKKDAGGEGKTDLFK</sequence>
<dbReference type="PANTHER" id="PTHR45973:SF9">
    <property type="entry name" value="LEUCINE-RICH REPEAT-CONTAINING PROTEIN 46"/>
    <property type="match status" value="1"/>
</dbReference>
<dbReference type="AlphaFoldDB" id="A0AAD5X330"/>
<reference evidence="7" key="1">
    <citation type="submission" date="2020-05" db="EMBL/GenBank/DDBJ databases">
        <title>Phylogenomic resolution of chytrid fungi.</title>
        <authorList>
            <person name="Stajich J.E."/>
            <person name="Amses K."/>
            <person name="Simmons R."/>
            <person name="Seto K."/>
            <person name="Myers J."/>
            <person name="Bonds A."/>
            <person name="Quandt C.A."/>
            <person name="Barry K."/>
            <person name="Liu P."/>
            <person name="Grigoriev I."/>
            <person name="Longcore J.E."/>
            <person name="James T.Y."/>
        </authorList>
    </citation>
    <scope>NUCLEOTIDE SEQUENCE</scope>
    <source>
        <strain evidence="7">JEL0318</strain>
    </source>
</reference>
<feature type="compositionally biased region" description="Basic and acidic residues" evidence="6">
    <location>
        <begin position="508"/>
        <end position="520"/>
    </location>
</feature>
<feature type="compositionally biased region" description="Polar residues" evidence="6">
    <location>
        <begin position="32"/>
        <end position="61"/>
    </location>
</feature>
<feature type="region of interest" description="Disordered" evidence="6">
    <location>
        <begin position="473"/>
        <end position="520"/>
    </location>
</feature>
<proteinExistence type="predicted"/>
<dbReference type="InterPro" id="IPR050576">
    <property type="entry name" value="Cilia_flagella_integrity"/>
</dbReference>
<dbReference type="InterPro" id="IPR032675">
    <property type="entry name" value="LRR_dom_sf"/>
</dbReference>
<name>A0AAD5X330_9FUNG</name>
<dbReference type="PROSITE" id="PS51450">
    <property type="entry name" value="LRR"/>
    <property type="match status" value="1"/>
</dbReference>
<keyword evidence="3" id="KW-0677">Repeat</keyword>
<keyword evidence="5" id="KW-0966">Cell projection</keyword>
<feature type="compositionally biased region" description="Low complexity" evidence="6">
    <location>
        <begin position="476"/>
        <end position="501"/>
    </location>
</feature>
<keyword evidence="4" id="KW-0969">Cilium</keyword>
<comment type="caution">
    <text evidence="7">The sequence shown here is derived from an EMBL/GenBank/DDBJ whole genome shotgun (WGS) entry which is preliminary data.</text>
</comment>
<comment type="subcellular location">
    <subcellularLocation>
        <location evidence="1">Cell projection</location>
        <location evidence="1">Cilium</location>
    </subcellularLocation>
</comment>
<evidence type="ECO:0000256" key="3">
    <source>
        <dbReference type="ARBA" id="ARBA00022737"/>
    </source>
</evidence>
<keyword evidence="2" id="KW-0433">Leucine-rich repeat</keyword>
<dbReference type="EMBL" id="JADGJD010000943">
    <property type="protein sequence ID" value="KAJ3047543.1"/>
    <property type="molecule type" value="Genomic_DNA"/>
</dbReference>
<dbReference type="SUPFAM" id="SSF52058">
    <property type="entry name" value="L domain-like"/>
    <property type="match status" value="1"/>
</dbReference>
<dbReference type="PANTHER" id="PTHR45973">
    <property type="entry name" value="PROTEIN PHOSPHATASE 1 REGULATORY SUBUNIT SDS22-RELATED"/>
    <property type="match status" value="1"/>
</dbReference>
<evidence type="ECO:0000313" key="8">
    <source>
        <dbReference type="Proteomes" id="UP001212841"/>
    </source>
</evidence>